<evidence type="ECO:0000313" key="5">
    <source>
        <dbReference type="Proteomes" id="UP000199233"/>
    </source>
</evidence>
<dbReference type="AlphaFoldDB" id="A0A1H9BU99"/>
<dbReference type="InterPro" id="IPR022623">
    <property type="entry name" value="Glyco_trans_4"/>
</dbReference>
<dbReference type="Pfam" id="PF00534">
    <property type="entry name" value="Glycos_transf_1"/>
    <property type="match status" value="1"/>
</dbReference>
<sequence>MIYLFIHQSCPGQYVHLIRHLLAEGHRVYFISQRSDQPLPGVHNLYYKPDRTGAGACHPLTVDIDNAIRNAAAVSELCRKLRDEQGVHPDLIVGHGGWGETLFVKDLFPDAPVLTYFEFYYHINGVDVDFDPEFVSVFADADRLRTRNAITLMAAEATDWGHSPTVWQRSLLPPEIRKRVTVVHEGVDTERVCPRADVEFNIPQAELTLSRADEVITYCARNLEPYRGFHIFMRALPEILRRRPKAQVLIVGGDEVSYGVPPPPGTTYREIMLKEVGPQLDARRVHWFRTLPYEDYLRVLQLSSAHVYLTYPFVLSWSCIEALAAGCLVIGSATPPVLEVIEDGVNGLTVDFFSPGQIAERVDEVFASADRRQDLRDAARQTAVEYFDLKTQALPRWQALLDDLLQGQRPELDP</sequence>
<proteinExistence type="predicted"/>
<protein>
    <submittedName>
        <fullName evidence="4">Glycosyltransferase involved in cell wall bisynthesis</fullName>
    </submittedName>
</protein>
<dbReference type="PANTHER" id="PTHR46401:SF2">
    <property type="entry name" value="GLYCOSYLTRANSFERASE WBBK-RELATED"/>
    <property type="match status" value="1"/>
</dbReference>
<feature type="domain" description="Glycosyl transferase family 1" evidence="2">
    <location>
        <begin position="212"/>
        <end position="381"/>
    </location>
</feature>
<organism evidence="4 5">
    <name type="scientific">Solimonas aquatica</name>
    <dbReference type="NCBI Taxonomy" id="489703"/>
    <lineage>
        <taxon>Bacteria</taxon>
        <taxon>Pseudomonadati</taxon>
        <taxon>Pseudomonadota</taxon>
        <taxon>Gammaproteobacteria</taxon>
        <taxon>Nevskiales</taxon>
        <taxon>Nevskiaceae</taxon>
        <taxon>Solimonas</taxon>
    </lineage>
</organism>
<accession>A0A1H9BU99</accession>
<dbReference type="GO" id="GO:0009103">
    <property type="term" value="P:lipopolysaccharide biosynthetic process"/>
    <property type="evidence" value="ECO:0007669"/>
    <property type="project" value="TreeGrafter"/>
</dbReference>
<dbReference type="STRING" id="489703.SAMN04488038_102225"/>
<evidence type="ECO:0000259" key="3">
    <source>
        <dbReference type="Pfam" id="PF12000"/>
    </source>
</evidence>
<evidence type="ECO:0000259" key="2">
    <source>
        <dbReference type="Pfam" id="PF00534"/>
    </source>
</evidence>
<dbReference type="EMBL" id="FOFS01000002">
    <property type="protein sequence ID" value="SEP92407.1"/>
    <property type="molecule type" value="Genomic_DNA"/>
</dbReference>
<feature type="domain" description="Glycosyl transferase family 4" evidence="3">
    <location>
        <begin position="25"/>
        <end position="191"/>
    </location>
</feature>
<evidence type="ECO:0000256" key="1">
    <source>
        <dbReference type="ARBA" id="ARBA00022679"/>
    </source>
</evidence>
<evidence type="ECO:0000313" key="4">
    <source>
        <dbReference type="EMBL" id="SEP92407.1"/>
    </source>
</evidence>
<dbReference type="SUPFAM" id="SSF53756">
    <property type="entry name" value="UDP-Glycosyltransferase/glycogen phosphorylase"/>
    <property type="match status" value="1"/>
</dbReference>
<keyword evidence="1 4" id="KW-0808">Transferase</keyword>
<dbReference type="Proteomes" id="UP000199233">
    <property type="component" value="Unassembled WGS sequence"/>
</dbReference>
<dbReference type="Gene3D" id="3.40.50.2000">
    <property type="entry name" value="Glycogen Phosphorylase B"/>
    <property type="match status" value="2"/>
</dbReference>
<dbReference type="PANTHER" id="PTHR46401">
    <property type="entry name" value="GLYCOSYLTRANSFERASE WBBK-RELATED"/>
    <property type="match status" value="1"/>
</dbReference>
<dbReference type="Pfam" id="PF12000">
    <property type="entry name" value="Glyco_trans_4_3"/>
    <property type="match status" value="1"/>
</dbReference>
<reference evidence="5" key="1">
    <citation type="submission" date="2016-10" db="EMBL/GenBank/DDBJ databases">
        <authorList>
            <person name="Varghese N."/>
            <person name="Submissions S."/>
        </authorList>
    </citation>
    <scope>NUCLEOTIDE SEQUENCE [LARGE SCALE GENOMIC DNA]</scope>
    <source>
        <strain evidence="5">DSM 25927</strain>
    </source>
</reference>
<dbReference type="GO" id="GO:0016757">
    <property type="term" value="F:glycosyltransferase activity"/>
    <property type="evidence" value="ECO:0007669"/>
    <property type="project" value="InterPro"/>
</dbReference>
<keyword evidence="5" id="KW-1185">Reference proteome</keyword>
<dbReference type="InterPro" id="IPR001296">
    <property type="entry name" value="Glyco_trans_1"/>
</dbReference>
<dbReference type="RefSeq" id="WP_093282238.1">
    <property type="nucleotide sequence ID" value="NZ_FOFS01000002.1"/>
</dbReference>
<dbReference type="OrthoDB" id="5416057at2"/>
<name>A0A1H9BU99_9GAMM</name>
<gene>
    <name evidence="4" type="ORF">SAMN04488038_102225</name>
</gene>